<name>A0A4Y9QR24_9MICO</name>
<dbReference type="PANTHER" id="PTHR33392">
    <property type="entry name" value="POLYISOPRENYL-TEICHOIC ACID--PEPTIDOGLYCAN TEICHOIC ACID TRANSFERASE TAGU"/>
    <property type="match status" value="1"/>
</dbReference>
<accession>A0A4Y9QR24</accession>
<dbReference type="InterPro" id="IPR004474">
    <property type="entry name" value="LytR_CpsA_psr"/>
</dbReference>
<comment type="similarity">
    <text evidence="1">Belongs to the LytR/CpsA/Psr (LCP) family.</text>
</comment>
<keyword evidence="2" id="KW-0812">Transmembrane</keyword>
<feature type="transmembrane region" description="Helical" evidence="2">
    <location>
        <begin position="65"/>
        <end position="84"/>
    </location>
</feature>
<keyword evidence="2" id="KW-1133">Transmembrane helix</keyword>
<organism evidence="4 5">
    <name type="scientific">Orlajensenia leifsoniae</name>
    <dbReference type="NCBI Taxonomy" id="2561933"/>
    <lineage>
        <taxon>Bacteria</taxon>
        <taxon>Bacillati</taxon>
        <taxon>Actinomycetota</taxon>
        <taxon>Actinomycetes</taxon>
        <taxon>Micrococcales</taxon>
        <taxon>Microbacteriaceae</taxon>
        <taxon>Orlajensenia</taxon>
    </lineage>
</organism>
<evidence type="ECO:0000313" key="5">
    <source>
        <dbReference type="Proteomes" id="UP000298127"/>
    </source>
</evidence>
<gene>
    <name evidence="4" type="ORF">E4M00_16355</name>
</gene>
<dbReference type="NCBIfam" id="TIGR00350">
    <property type="entry name" value="lytR_cpsA_psr"/>
    <property type="match status" value="1"/>
</dbReference>
<dbReference type="InterPro" id="IPR050922">
    <property type="entry name" value="LytR/CpsA/Psr_CW_biosynth"/>
</dbReference>
<reference evidence="4 5" key="1">
    <citation type="journal article" date="2018" name="J. Microbiol.">
        <title>Leifsonia flava sp. nov., a novel actinobacterium isolated from the rhizosphere of Aquilegia viridiflora.</title>
        <authorList>
            <person name="Cai Y."/>
            <person name="Tao W.Z."/>
            <person name="Ma Y.J."/>
            <person name="Cheng J."/>
            <person name="Zhang M.Y."/>
            <person name="Zhang Y.X."/>
        </authorList>
    </citation>
    <scope>NUCLEOTIDE SEQUENCE [LARGE SCALE GENOMIC DNA]</scope>
    <source>
        <strain evidence="4 5">SYP-B2174</strain>
    </source>
</reference>
<evidence type="ECO:0000256" key="1">
    <source>
        <dbReference type="ARBA" id="ARBA00006068"/>
    </source>
</evidence>
<feature type="transmembrane region" description="Helical" evidence="2">
    <location>
        <begin position="104"/>
        <end position="125"/>
    </location>
</feature>
<dbReference type="EMBL" id="SPQZ01000008">
    <property type="protein sequence ID" value="TFV95021.1"/>
    <property type="molecule type" value="Genomic_DNA"/>
</dbReference>
<feature type="transmembrane region" description="Helical" evidence="2">
    <location>
        <begin position="33"/>
        <end position="53"/>
    </location>
</feature>
<evidence type="ECO:0000313" key="4">
    <source>
        <dbReference type="EMBL" id="TFV95021.1"/>
    </source>
</evidence>
<feature type="domain" description="Cell envelope-related transcriptional attenuator" evidence="3">
    <location>
        <begin position="170"/>
        <end position="351"/>
    </location>
</feature>
<dbReference type="PANTHER" id="PTHR33392:SF6">
    <property type="entry name" value="POLYISOPRENYL-TEICHOIC ACID--PEPTIDOGLYCAN TEICHOIC ACID TRANSFERASE TAGU"/>
    <property type="match status" value="1"/>
</dbReference>
<keyword evidence="5" id="KW-1185">Reference proteome</keyword>
<evidence type="ECO:0000256" key="2">
    <source>
        <dbReference type="SAM" id="Phobius"/>
    </source>
</evidence>
<evidence type="ECO:0000259" key="3">
    <source>
        <dbReference type="Pfam" id="PF03816"/>
    </source>
</evidence>
<keyword evidence="2" id="KW-0472">Membrane</keyword>
<dbReference type="Pfam" id="PF03816">
    <property type="entry name" value="LytR_cpsA_psr"/>
    <property type="match status" value="1"/>
</dbReference>
<sequence length="436" mass="46968">MTRRAWWLVVLNFLIPGTPQVLAGNRRLGRFGLVSTFVLWAIVAILLGLYLGARTTLYTLFSTSITLWIAAIVLVFYAVVWLILSIDTLRLVRLVRTAPSARAWIGGLTALLMIFLSGGAVYGAYIATSASGFLSTVFQAGPSVPPVDGKYNIMLLGGDAGPDREGMRPDSISVVSIDATTGQAVTIGLPRNLMYAPFSPGPMADKYPNGYGWDDECDVDVCLLNSIYTEVELKSPEMYPDAEANGSEPGIEGMRDAAEGVTGLTIQYYVLIDMQGFSDLIDALGGVDITVDQRIPIGGDEDLNGVEGWIEPGAQHLDGFHALWYGRARHGTSDYDRMARQRVLQDAILSQFNPANVLTKFQAVASAGAQVVKTDVPQSMLGYFVDLASKTKELPVTNVELVPANGIDPSEPDFDAIHAMVNAAVYPPTETPAPAE</sequence>
<proteinExistence type="inferred from homology"/>
<protein>
    <submittedName>
        <fullName evidence="4">LytR family transcriptional regulator</fullName>
    </submittedName>
</protein>
<dbReference type="Gene3D" id="3.40.630.190">
    <property type="entry name" value="LCP protein"/>
    <property type="match status" value="1"/>
</dbReference>
<comment type="caution">
    <text evidence="4">The sequence shown here is derived from an EMBL/GenBank/DDBJ whole genome shotgun (WGS) entry which is preliminary data.</text>
</comment>
<dbReference type="AlphaFoldDB" id="A0A4Y9QR24"/>
<dbReference type="Proteomes" id="UP000298127">
    <property type="component" value="Unassembled WGS sequence"/>
</dbReference>